<evidence type="ECO:0000313" key="8">
    <source>
        <dbReference type="Proteomes" id="UP000001876"/>
    </source>
</evidence>
<dbReference type="PANTHER" id="PTHR47790">
    <property type="entry name" value="TRNA/TMRNA (URACIL-C(5))-METHYLTRANSFERASE"/>
    <property type="match status" value="1"/>
</dbReference>
<dbReference type="Pfam" id="PF05958">
    <property type="entry name" value="tRNA_U5-meth_tr"/>
    <property type="match status" value="2"/>
</dbReference>
<feature type="binding site" evidence="5">
    <location>
        <position position="335"/>
    </location>
    <ligand>
        <name>S-adenosyl-L-methionine</name>
        <dbReference type="ChEBI" id="CHEBI:59789"/>
    </ligand>
</feature>
<dbReference type="InterPro" id="IPR010280">
    <property type="entry name" value="U5_MeTrfase_fam"/>
</dbReference>
<gene>
    <name evidence="7" type="ORF">MICPUCDRAFT_57004</name>
</gene>
<dbReference type="RefSeq" id="XP_003057996.1">
    <property type="nucleotide sequence ID" value="XM_003057950.1"/>
</dbReference>
<dbReference type="OMA" id="EINELMP"/>
<dbReference type="eggNOG" id="ENOG502S6QF">
    <property type="taxonomic scope" value="Eukaryota"/>
</dbReference>
<evidence type="ECO:0000256" key="1">
    <source>
        <dbReference type="ARBA" id="ARBA00022603"/>
    </source>
</evidence>
<dbReference type="EMBL" id="GG663738">
    <property type="protein sequence ID" value="EEH57947.1"/>
    <property type="molecule type" value="Genomic_DNA"/>
</dbReference>
<dbReference type="GO" id="GO:0008033">
    <property type="term" value="P:tRNA processing"/>
    <property type="evidence" value="ECO:0007669"/>
    <property type="project" value="UniProtKB-KW"/>
</dbReference>
<dbReference type="Gene3D" id="2.40.50.1070">
    <property type="match status" value="1"/>
</dbReference>
<dbReference type="GeneID" id="9683107"/>
<dbReference type="Proteomes" id="UP000001876">
    <property type="component" value="Unassembled WGS sequence"/>
</dbReference>
<feature type="active site" description="Nucleophile" evidence="5">
    <location>
        <position position="417"/>
    </location>
</feature>
<keyword evidence="8" id="KW-1185">Reference proteome</keyword>
<feature type="binding site" evidence="5">
    <location>
        <position position="392"/>
    </location>
    <ligand>
        <name>S-adenosyl-L-methionine</name>
        <dbReference type="ChEBI" id="CHEBI:59789"/>
    </ligand>
</feature>
<dbReference type="PANTHER" id="PTHR47790:SF2">
    <property type="entry name" value="TRNA_TMRNA (URACIL-C(5))-METHYLTRANSFERASE"/>
    <property type="match status" value="1"/>
</dbReference>
<evidence type="ECO:0000256" key="2">
    <source>
        <dbReference type="ARBA" id="ARBA00022679"/>
    </source>
</evidence>
<organism evidence="8">
    <name type="scientific">Micromonas pusilla (strain CCMP1545)</name>
    <name type="common">Picoplanktonic green alga</name>
    <dbReference type="NCBI Taxonomy" id="564608"/>
    <lineage>
        <taxon>Eukaryota</taxon>
        <taxon>Viridiplantae</taxon>
        <taxon>Chlorophyta</taxon>
        <taxon>Mamiellophyceae</taxon>
        <taxon>Mamiellales</taxon>
        <taxon>Mamiellaceae</taxon>
        <taxon>Micromonas</taxon>
    </lineage>
</organism>
<dbReference type="OrthoDB" id="10250660at2759"/>
<feature type="active site" evidence="6">
    <location>
        <position position="417"/>
    </location>
</feature>
<dbReference type="GO" id="GO:0032259">
    <property type="term" value="P:methylation"/>
    <property type="evidence" value="ECO:0007669"/>
    <property type="project" value="UniProtKB-KW"/>
</dbReference>
<feature type="binding site" evidence="5">
    <location>
        <position position="314"/>
    </location>
    <ligand>
        <name>S-adenosyl-L-methionine</name>
        <dbReference type="ChEBI" id="CHEBI:59789"/>
    </ligand>
</feature>
<reference evidence="7 8" key="1">
    <citation type="journal article" date="2009" name="Science">
        <title>Green evolution and dynamic adaptations revealed by genomes of the marine picoeukaryotes Micromonas.</title>
        <authorList>
            <person name="Worden A.Z."/>
            <person name="Lee J.H."/>
            <person name="Mock T."/>
            <person name="Rouze P."/>
            <person name="Simmons M.P."/>
            <person name="Aerts A.L."/>
            <person name="Allen A.E."/>
            <person name="Cuvelier M.L."/>
            <person name="Derelle E."/>
            <person name="Everett M.V."/>
            <person name="Foulon E."/>
            <person name="Grimwood J."/>
            <person name="Gundlach H."/>
            <person name="Henrissat B."/>
            <person name="Napoli C."/>
            <person name="McDonald S.M."/>
            <person name="Parker M.S."/>
            <person name="Rombauts S."/>
            <person name="Salamov A."/>
            <person name="Von Dassow P."/>
            <person name="Badger J.H."/>
            <person name="Coutinho P.M."/>
            <person name="Demir E."/>
            <person name="Dubchak I."/>
            <person name="Gentemann C."/>
            <person name="Eikrem W."/>
            <person name="Gready J.E."/>
            <person name="John U."/>
            <person name="Lanier W."/>
            <person name="Lindquist E.A."/>
            <person name="Lucas S."/>
            <person name="Mayer K.F."/>
            <person name="Moreau H."/>
            <person name="Not F."/>
            <person name="Otillar R."/>
            <person name="Panaud O."/>
            <person name="Pangilinan J."/>
            <person name="Paulsen I."/>
            <person name="Piegu B."/>
            <person name="Poliakov A."/>
            <person name="Robbens S."/>
            <person name="Schmutz J."/>
            <person name="Toulza E."/>
            <person name="Wyss T."/>
            <person name="Zelensky A."/>
            <person name="Zhou K."/>
            <person name="Armbrust E.V."/>
            <person name="Bhattacharya D."/>
            <person name="Goodenough U.W."/>
            <person name="Van de Peer Y."/>
            <person name="Grigoriev I.V."/>
        </authorList>
    </citation>
    <scope>NUCLEOTIDE SEQUENCE [LARGE SCALE GENOMIC DNA]</scope>
    <source>
        <strain evidence="7 8">CCMP1545</strain>
    </source>
</reference>
<protein>
    <submittedName>
        <fullName evidence="7">Predicted protein</fullName>
    </submittedName>
</protein>
<dbReference type="CDD" id="cd02440">
    <property type="entry name" value="AdoMet_MTases"/>
    <property type="match status" value="1"/>
</dbReference>
<dbReference type="Gene3D" id="3.40.50.150">
    <property type="entry name" value="Vaccinia Virus protein VP39"/>
    <property type="match status" value="2"/>
</dbReference>
<evidence type="ECO:0000256" key="5">
    <source>
        <dbReference type="PROSITE-ProRule" id="PRU01024"/>
    </source>
</evidence>
<dbReference type="PROSITE" id="PS51687">
    <property type="entry name" value="SAM_MT_RNA_M5U"/>
    <property type="match status" value="1"/>
</dbReference>
<dbReference type="PROSITE" id="PS01230">
    <property type="entry name" value="TRMA_1"/>
    <property type="match status" value="1"/>
</dbReference>
<sequence length="484" mass="50894">MPNAAEGAAPRVPSYHDACDPATYDDALAAKASSLATRFAPLLARDDDDDDAVMPEVFASPRSHFRSRCRFQVARAEGADGALSYRMWDGGKPSVIVSTFPMALRRVNEVMRLLLGALQEGLDAAAAGGGGGAGRDDVLTTGLEAAHFLAARSARGGVLVTLVYSSPIDAARWVPAATALRTRLASALERSSPAAADEEDESPPPLHLLSEDESARLRVNVLGRSKGVALSARVVPVPGAAGDASPSPSRPGETYVVETLRLDDGDAFAYKNAEGAFSNPNAWMAEHTLTWLRSCARAIAAERGGAGASLLELYCGCGNHTVALAGMFTRVVAVEISEELCDAARDNLRRNGIEEGVSIVHAPSASVSRELLRGGGGGLGLGLDAFDVVLVDPPRAGLDADTLALVKRFEYVLYISCDPASLARDAMGGEEGNGNGKGGGTLRLSDTHDVVKFAVFDHFPYTRHAEVGACFARRRPDGRSRRSL</sequence>
<dbReference type="InterPro" id="IPR030390">
    <property type="entry name" value="MeTrfase_TrmA_AS"/>
</dbReference>
<accession>C1MPR1</accession>
<keyword evidence="3 5" id="KW-0949">S-adenosyl-L-methionine</keyword>
<evidence type="ECO:0000256" key="6">
    <source>
        <dbReference type="PROSITE-ProRule" id="PRU10015"/>
    </source>
</evidence>
<evidence type="ECO:0000256" key="3">
    <source>
        <dbReference type="ARBA" id="ARBA00022691"/>
    </source>
</evidence>
<dbReference type="InterPro" id="IPR029063">
    <property type="entry name" value="SAM-dependent_MTases_sf"/>
</dbReference>
<comment type="similarity">
    <text evidence="5">Belongs to the class I-like SAM-binding methyltransferase superfamily. RNA M5U methyltransferase family.</text>
</comment>
<comment type="caution">
    <text evidence="5">Lacks conserved residue(s) required for the propagation of feature annotation.</text>
</comment>
<dbReference type="AlphaFoldDB" id="C1MPR1"/>
<dbReference type="STRING" id="564608.C1MPR1"/>
<keyword evidence="2 5" id="KW-0808">Transferase</keyword>
<dbReference type="GO" id="GO:0030697">
    <property type="term" value="F:tRNA (uracil(54)-C5)-methyltransferase activity, S-adenosyl methionine-dependent"/>
    <property type="evidence" value="ECO:0007669"/>
    <property type="project" value="InterPro"/>
</dbReference>
<dbReference type="GO" id="GO:0005829">
    <property type="term" value="C:cytosol"/>
    <property type="evidence" value="ECO:0007669"/>
    <property type="project" value="TreeGrafter"/>
</dbReference>
<dbReference type="KEGG" id="mpp:MICPUCDRAFT_57004"/>
<keyword evidence="4" id="KW-0819">tRNA processing</keyword>
<name>C1MPR1_MICPC</name>
<dbReference type="InterPro" id="IPR011869">
    <property type="entry name" value="TrmA_MeTrfase"/>
</dbReference>
<evidence type="ECO:0000313" key="7">
    <source>
        <dbReference type="EMBL" id="EEH57947.1"/>
    </source>
</evidence>
<evidence type="ECO:0000256" key="4">
    <source>
        <dbReference type="ARBA" id="ARBA00022694"/>
    </source>
</evidence>
<dbReference type="GO" id="GO:0000049">
    <property type="term" value="F:tRNA binding"/>
    <property type="evidence" value="ECO:0007669"/>
    <property type="project" value="TreeGrafter"/>
</dbReference>
<dbReference type="SUPFAM" id="SSF53335">
    <property type="entry name" value="S-adenosyl-L-methionine-dependent methyltransferases"/>
    <property type="match status" value="1"/>
</dbReference>
<proteinExistence type="inferred from homology"/>
<dbReference type="GO" id="GO:0019843">
    <property type="term" value="F:rRNA binding"/>
    <property type="evidence" value="ECO:0007669"/>
    <property type="project" value="TreeGrafter"/>
</dbReference>
<keyword evidence="1 5" id="KW-0489">Methyltransferase</keyword>